<sequence length="479" mass="53259">MAATQANDPRSIVSISKVVSVNPKLVQPQRVLPLSNLDRQCPHLMHLVFFYNNLPHQRLKDLSLNSVFCSLKSGLEDTLALWYPAAGRLWPNQSDSKLNLWCNNHGAVLAEAETSAKISQLGNLSEYNEFFEKLVYKPAFDGNFSNMPLIVAQVTKFGCGGYSIGIGTSHSLFDGPATYEFLRAWASNSEIVKGRSRSDEVPKPVHERGMLLSGTLEAARETGNFPSDTSSNSKEERAMAVDHLYNLIMQTACAQKGFPLQIGTASNSKKCVLKTYHVSGAMTENLKRKHFPMQRGSFPFSTFEVLAAHLWKARSKALGVKKEKQVCLQFAVDIRNKTRPPLPKCFSGNAYVLASIMMPMGELENASHESIIEKIREAKNKVNHDYVRSYVEALEGAEQGSSLPPLKELTLVSDWTRMPFHNIQFFHGKPTYASPLATPIPQVAYFMQSPTDNNAVDVRIGLEAEHISAFNHCFLTMAS</sequence>
<evidence type="ECO:0000256" key="1">
    <source>
        <dbReference type="ARBA" id="ARBA00009861"/>
    </source>
</evidence>
<keyword evidence="3" id="KW-1185">Reference proteome</keyword>
<dbReference type="InterPro" id="IPR023213">
    <property type="entry name" value="CAT-like_dom_sf"/>
</dbReference>
<dbReference type="OrthoDB" id="671439at2759"/>
<dbReference type="GO" id="GO:0016747">
    <property type="term" value="F:acyltransferase activity, transferring groups other than amino-acyl groups"/>
    <property type="evidence" value="ECO:0007669"/>
    <property type="project" value="TreeGrafter"/>
</dbReference>
<proteinExistence type="inferred from homology"/>
<dbReference type="EMBL" id="AP015036">
    <property type="protein sequence ID" value="BAT82386.1"/>
    <property type="molecule type" value="Genomic_DNA"/>
</dbReference>
<dbReference type="PANTHER" id="PTHR31642">
    <property type="entry name" value="TRICHOTHECENE 3-O-ACETYLTRANSFERASE"/>
    <property type="match status" value="1"/>
</dbReference>
<evidence type="ECO:0000313" key="3">
    <source>
        <dbReference type="Proteomes" id="UP000291084"/>
    </source>
</evidence>
<dbReference type="Pfam" id="PF02458">
    <property type="entry name" value="Transferase"/>
    <property type="match status" value="1"/>
</dbReference>
<evidence type="ECO:0000313" key="2">
    <source>
        <dbReference type="EMBL" id="BAT82386.1"/>
    </source>
</evidence>
<organism evidence="2 3">
    <name type="scientific">Vigna angularis var. angularis</name>
    <dbReference type="NCBI Taxonomy" id="157739"/>
    <lineage>
        <taxon>Eukaryota</taxon>
        <taxon>Viridiplantae</taxon>
        <taxon>Streptophyta</taxon>
        <taxon>Embryophyta</taxon>
        <taxon>Tracheophyta</taxon>
        <taxon>Spermatophyta</taxon>
        <taxon>Magnoliopsida</taxon>
        <taxon>eudicotyledons</taxon>
        <taxon>Gunneridae</taxon>
        <taxon>Pentapetalae</taxon>
        <taxon>rosids</taxon>
        <taxon>fabids</taxon>
        <taxon>Fabales</taxon>
        <taxon>Fabaceae</taxon>
        <taxon>Papilionoideae</taxon>
        <taxon>50 kb inversion clade</taxon>
        <taxon>NPAAA clade</taxon>
        <taxon>indigoferoid/millettioid clade</taxon>
        <taxon>Phaseoleae</taxon>
        <taxon>Vigna</taxon>
    </lineage>
</organism>
<comment type="similarity">
    <text evidence="1">Belongs to the plant acyltransferase family.</text>
</comment>
<dbReference type="Gene3D" id="3.30.559.10">
    <property type="entry name" value="Chloramphenicol acetyltransferase-like domain"/>
    <property type="match status" value="2"/>
</dbReference>
<protein>
    <submittedName>
        <fullName evidence="2">Uncharacterized protein</fullName>
    </submittedName>
</protein>
<name>A0A0S3RP53_PHAAN</name>
<dbReference type="InterPro" id="IPR050317">
    <property type="entry name" value="Plant_Fungal_Acyltransferase"/>
</dbReference>
<reference evidence="2 3" key="1">
    <citation type="journal article" date="2015" name="Sci. Rep.">
        <title>The power of single molecule real-time sequencing technology in the de novo assembly of a eukaryotic genome.</title>
        <authorList>
            <person name="Sakai H."/>
            <person name="Naito K."/>
            <person name="Ogiso-Tanaka E."/>
            <person name="Takahashi Y."/>
            <person name="Iseki K."/>
            <person name="Muto C."/>
            <person name="Satou K."/>
            <person name="Teruya K."/>
            <person name="Shiroma A."/>
            <person name="Shimoji M."/>
            <person name="Hirano T."/>
            <person name="Itoh T."/>
            <person name="Kaga A."/>
            <person name="Tomooka N."/>
        </authorList>
    </citation>
    <scope>NUCLEOTIDE SEQUENCE [LARGE SCALE GENOMIC DNA]</scope>
    <source>
        <strain evidence="3">cv. Shumari</strain>
    </source>
</reference>
<gene>
    <name evidence="2" type="primary">Vigan.03G239400</name>
    <name evidence="2" type="ORF">VIGAN_03239400</name>
</gene>
<dbReference type="PANTHER" id="PTHR31642:SF145">
    <property type="entry name" value="BRASSINOSTEROID-RELATED ACYLTRANSFERASE 1"/>
    <property type="match status" value="1"/>
</dbReference>
<accession>A0A0S3RP53</accession>
<dbReference type="Proteomes" id="UP000291084">
    <property type="component" value="Chromosome 3"/>
</dbReference>
<dbReference type="AlphaFoldDB" id="A0A0S3RP53"/>